<proteinExistence type="predicted"/>
<protein>
    <submittedName>
        <fullName evidence="1">Uncharacterized protein</fullName>
    </submittedName>
</protein>
<keyword evidence="2" id="KW-1185">Reference proteome</keyword>
<dbReference type="EMBL" id="JBFPER010000001">
    <property type="protein sequence ID" value="MEX0379764.1"/>
    <property type="molecule type" value="Genomic_DNA"/>
</dbReference>
<sequence>MIFNSTLCTALSNNDEEQLVEQLQPLVKKLSYAGKGFQEDLSQELNIDIITSYRKSIPLIKEKYDDFLEQLD</sequence>
<evidence type="ECO:0000313" key="2">
    <source>
        <dbReference type="Proteomes" id="UP001556617"/>
    </source>
</evidence>
<evidence type="ECO:0000313" key="1">
    <source>
        <dbReference type="EMBL" id="MEX0379764.1"/>
    </source>
</evidence>
<reference evidence="1 2" key="1">
    <citation type="submission" date="2024-07" db="EMBL/GenBank/DDBJ databases">
        <authorList>
            <person name="Yun M."/>
        </authorList>
    </citation>
    <scope>NUCLEOTIDE SEQUENCE [LARGE SCALE GENOMIC DNA]</scope>
    <source>
        <strain evidence="1 2">MS01</strain>
    </source>
</reference>
<name>A0ABV3RZZ7_9LACO</name>
<dbReference type="RefSeq" id="WP_367973000.1">
    <property type="nucleotide sequence ID" value="NZ_JBFPEQ010000001.1"/>
</dbReference>
<gene>
    <name evidence="1" type="ORF">AB3K24_00100</name>
</gene>
<dbReference type="Proteomes" id="UP001556617">
    <property type="component" value="Unassembled WGS sequence"/>
</dbReference>
<organism evidence="1 2">
    <name type="scientific">Leuconostoc aquikimchii</name>
    <dbReference type="NCBI Taxonomy" id="3236804"/>
    <lineage>
        <taxon>Bacteria</taxon>
        <taxon>Bacillati</taxon>
        <taxon>Bacillota</taxon>
        <taxon>Bacilli</taxon>
        <taxon>Lactobacillales</taxon>
        <taxon>Lactobacillaceae</taxon>
        <taxon>Leuconostoc</taxon>
    </lineage>
</organism>
<accession>A0ABV3RZZ7</accession>
<comment type="caution">
    <text evidence="1">The sequence shown here is derived from an EMBL/GenBank/DDBJ whole genome shotgun (WGS) entry which is preliminary data.</text>
</comment>